<comment type="catalytic activity">
    <reaction evidence="1">
        <text>ATP + protein L-histidine = ADP + protein N-phospho-L-histidine.</text>
        <dbReference type="EC" id="2.7.13.3"/>
    </reaction>
</comment>
<dbReference type="InterPro" id="IPR004358">
    <property type="entry name" value="Sig_transdc_His_kin-like_C"/>
</dbReference>
<dbReference type="SMART" id="SM00387">
    <property type="entry name" value="HATPase_c"/>
    <property type="match status" value="2"/>
</dbReference>
<sequence length="1017" mass="115432">MRTRLLAFGICLLSFTVIFALFWAVIEKNKSKEVPSARHGILDLSTWDLGKQEAILLNGEWAFYPDQLLVPEDFTREEKTPMYVQVPSFWNQYSINGKKRSAYGSATYRLQIKLNGREQIVGIKTSIIRTANKIYVNGQLIGSSGVPGSPETYSPKNTPYVRYVNVSGAKLDIIVQVSNYVYAPNGGISHAIYFGSQAAISALREKALLFDWVMLTSFFLMGVYFLGLYMQRRKDRPVVYFSLFCFFSALYVVTHGEKMLYTFFPQIDYFLFQRLQVISGMVSGISLVLYTYFSFPKLCFLWFVRVSVLINSVLIMMFLIFPMRVYSQVDLSLSFLGVIPYFYMIYISVLAAVRRVEGAGYVTIGAFSLMVAMVDTVLNINGYSPTYLLPPFEPLLFMVMHSFWMSLRFYNVFKKNEELSMKLVAADKVKDEFLAKTSHELRTPLHGIINLTQLLLNDIGEQIHPRQKESLYLIHSTGKRLSNLIHDIIDVSKMKQGELSIYPSCIDVRTSAQTVLAIFSTLQHEKGIMLLNHIPQDLPPAYVDENRLHQIFYNLVDNALKYTLHGKVELLAYVHGEWLEIVVEDTGTGIPEDKYDEIFQSFHQLEAHMTRENSGIGLGLNITKQLVELHGGTITVASKVGEGTRFTFTLPIAKEERKEEIHEENVYSLKNMGGRDVSFSTPHKMIRNGAYTVLVVDDEYSNLTIVMNAMDLMGYSVIAVKNGEEAIEVLQSHPTIDLVILDLMMPRLSGLEVCRHIRKTSSLSELPILMLTATGQVGDILASFEAGANDFLQKPVELAELKARVDSLLLMKKSAQHAIQNELDFLQAQITPHFLYNTLNTIVSLSYKDSEKMREIIHDLAYYLRAKFDFNRTERFVPIQQELELVRAYLEIEQVRYSHRLQIVFDIDEAVACLLPPLTIQPLVENAIQHGIAPQVSGGTVKVSIQQMRDEVCIAVEDDGVGMPQERIRQILDGQYDGVGFKNVNKRLQTMYNCQLQIESASGEGTKVVMLIKEEGM</sequence>
<keyword evidence="11" id="KW-0472">Membrane</keyword>
<dbReference type="CDD" id="cd17574">
    <property type="entry name" value="REC_OmpR"/>
    <property type="match status" value="1"/>
</dbReference>
<keyword evidence="4" id="KW-1003">Cell membrane</keyword>
<evidence type="ECO:0000313" key="12">
    <source>
        <dbReference type="EMBL" id="BAU27826.1"/>
    </source>
</evidence>
<dbReference type="GO" id="GO:0005886">
    <property type="term" value="C:plasma membrane"/>
    <property type="evidence" value="ECO:0007669"/>
    <property type="project" value="UniProtKB-SubCell"/>
</dbReference>
<keyword evidence="10" id="KW-0902">Two-component regulatory system</keyword>
<evidence type="ECO:0000256" key="7">
    <source>
        <dbReference type="ARBA" id="ARBA00022741"/>
    </source>
</evidence>
<dbReference type="PANTHER" id="PTHR43047:SF72">
    <property type="entry name" value="OSMOSENSING HISTIDINE PROTEIN KINASE SLN1"/>
    <property type="match status" value="1"/>
</dbReference>
<evidence type="ECO:0000256" key="4">
    <source>
        <dbReference type="ARBA" id="ARBA00022475"/>
    </source>
</evidence>
<dbReference type="GO" id="GO:0000155">
    <property type="term" value="F:phosphorelay sensor kinase activity"/>
    <property type="evidence" value="ECO:0007669"/>
    <property type="project" value="InterPro"/>
</dbReference>
<evidence type="ECO:0000256" key="10">
    <source>
        <dbReference type="ARBA" id="ARBA00023012"/>
    </source>
</evidence>
<evidence type="ECO:0000256" key="5">
    <source>
        <dbReference type="ARBA" id="ARBA00022553"/>
    </source>
</evidence>
<dbReference type="CDD" id="cd16922">
    <property type="entry name" value="HATPase_EvgS-ArcB-TorS-like"/>
    <property type="match status" value="1"/>
</dbReference>
<keyword evidence="9" id="KW-0067">ATP-binding</keyword>
<dbReference type="SUPFAM" id="SSF55874">
    <property type="entry name" value="ATPase domain of HSP90 chaperone/DNA topoisomerase II/histidine kinase"/>
    <property type="match status" value="2"/>
</dbReference>
<keyword evidence="7" id="KW-0547">Nucleotide-binding</keyword>
<dbReference type="Pfam" id="PF00072">
    <property type="entry name" value="Response_reg"/>
    <property type="match status" value="1"/>
</dbReference>
<dbReference type="Proteomes" id="UP000217696">
    <property type="component" value="Chromosome"/>
</dbReference>
<keyword evidence="13" id="KW-1185">Reference proteome</keyword>
<protein>
    <recommendedName>
        <fullName evidence="3">histidine kinase</fullName>
        <ecNumber evidence="3">2.7.13.3</ecNumber>
    </recommendedName>
</protein>
<evidence type="ECO:0000256" key="6">
    <source>
        <dbReference type="ARBA" id="ARBA00022679"/>
    </source>
</evidence>
<dbReference type="InterPro" id="IPR003661">
    <property type="entry name" value="HisK_dim/P_dom"/>
</dbReference>
<name>A0A0U5AZW6_9BACL</name>
<dbReference type="Pfam" id="PF06580">
    <property type="entry name" value="His_kinase"/>
    <property type="match status" value="1"/>
</dbReference>
<keyword evidence="6 12" id="KW-0808">Transferase</keyword>
<dbReference type="RefSeq" id="WP_096465468.1">
    <property type="nucleotide sequence ID" value="NZ_AP017312.1"/>
</dbReference>
<dbReference type="EMBL" id="AP017312">
    <property type="protein sequence ID" value="BAU27826.1"/>
    <property type="molecule type" value="Genomic_DNA"/>
</dbReference>
<dbReference type="Pfam" id="PF00512">
    <property type="entry name" value="HisKA"/>
    <property type="match status" value="1"/>
</dbReference>
<comment type="subcellular location">
    <subcellularLocation>
        <location evidence="2">Cell membrane</location>
    </subcellularLocation>
</comment>
<dbReference type="CDD" id="cd00082">
    <property type="entry name" value="HisKA"/>
    <property type="match status" value="1"/>
</dbReference>
<dbReference type="Gene3D" id="2.60.120.260">
    <property type="entry name" value="Galactose-binding domain-like"/>
    <property type="match status" value="1"/>
</dbReference>
<dbReference type="Pfam" id="PF07695">
    <property type="entry name" value="7TMR-DISM_7TM"/>
    <property type="match status" value="1"/>
</dbReference>
<dbReference type="Gene3D" id="3.30.565.10">
    <property type="entry name" value="Histidine kinase-like ATPase, C-terminal domain"/>
    <property type="match status" value="2"/>
</dbReference>
<dbReference type="SUPFAM" id="SSF47384">
    <property type="entry name" value="Homodimeric domain of signal transducing histidine kinase"/>
    <property type="match status" value="1"/>
</dbReference>
<dbReference type="PANTHER" id="PTHR43047">
    <property type="entry name" value="TWO-COMPONENT HISTIDINE PROTEIN KINASE"/>
    <property type="match status" value="1"/>
</dbReference>
<dbReference type="InterPro" id="IPR011006">
    <property type="entry name" value="CheY-like_superfamily"/>
</dbReference>
<dbReference type="SUPFAM" id="SSF52172">
    <property type="entry name" value="CheY-like"/>
    <property type="match status" value="1"/>
</dbReference>
<dbReference type="FunFam" id="3.30.565.10:FF:000023">
    <property type="entry name" value="PAS domain-containing sensor histidine kinase"/>
    <property type="match status" value="1"/>
</dbReference>
<keyword evidence="8" id="KW-0418">Kinase</keyword>
<proteinExistence type="predicted"/>
<dbReference type="OrthoDB" id="9809348at2"/>
<dbReference type="PRINTS" id="PR00344">
    <property type="entry name" value="BCTRLSENSOR"/>
</dbReference>
<evidence type="ECO:0000256" key="9">
    <source>
        <dbReference type="ARBA" id="ARBA00022840"/>
    </source>
</evidence>
<dbReference type="EC" id="2.7.13.3" evidence="3"/>
<keyword evidence="5" id="KW-0597">Phosphoprotein</keyword>
<dbReference type="InterPro" id="IPR036890">
    <property type="entry name" value="HATPase_C_sf"/>
</dbReference>
<accession>A0A0U5AZW6</accession>
<dbReference type="InterPro" id="IPR008979">
    <property type="entry name" value="Galactose-bd-like_sf"/>
</dbReference>
<dbReference type="InterPro" id="IPR011623">
    <property type="entry name" value="7TMR_DISM_rcpt_extracell_dom1"/>
</dbReference>
<organism evidence="12 13">
    <name type="scientific">Aneurinibacillus soli</name>
    <dbReference type="NCBI Taxonomy" id="1500254"/>
    <lineage>
        <taxon>Bacteria</taxon>
        <taxon>Bacillati</taxon>
        <taxon>Bacillota</taxon>
        <taxon>Bacilli</taxon>
        <taxon>Bacillales</taxon>
        <taxon>Paenibacillaceae</taxon>
        <taxon>Aneurinibacillus group</taxon>
        <taxon>Aneurinibacillus</taxon>
    </lineage>
</organism>
<gene>
    <name evidence="12" type="primary">arcB_2</name>
    <name evidence="12" type="ORF">CB4_02000</name>
</gene>
<dbReference type="Gene3D" id="3.40.50.2300">
    <property type="match status" value="1"/>
</dbReference>
<evidence type="ECO:0000256" key="8">
    <source>
        <dbReference type="ARBA" id="ARBA00022777"/>
    </source>
</evidence>
<evidence type="ECO:0000256" key="3">
    <source>
        <dbReference type="ARBA" id="ARBA00012438"/>
    </source>
</evidence>
<evidence type="ECO:0000256" key="1">
    <source>
        <dbReference type="ARBA" id="ARBA00000085"/>
    </source>
</evidence>
<dbReference type="InterPro" id="IPR005467">
    <property type="entry name" value="His_kinase_dom"/>
</dbReference>
<dbReference type="InterPro" id="IPR010559">
    <property type="entry name" value="Sig_transdc_His_kin_internal"/>
</dbReference>
<dbReference type="Pfam" id="PF02518">
    <property type="entry name" value="HATPase_c"/>
    <property type="match status" value="2"/>
</dbReference>
<evidence type="ECO:0000256" key="2">
    <source>
        <dbReference type="ARBA" id="ARBA00004236"/>
    </source>
</evidence>
<dbReference type="SUPFAM" id="SSF49785">
    <property type="entry name" value="Galactose-binding domain-like"/>
    <property type="match status" value="1"/>
</dbReference>
<evidence type="ECO:0000313" key="13">
    <source>
        <dbReference type="Proteomes" id="UP000217696"/>
    </source>
</evidence>
<dbReference type="InterPro" id="IPR036097">
    <property type="entry name" value="HisK_dim/P_sf"/>
</dbReference>
<dbReference type="InterPro" id="IPR003594">
    <property type="entry name" value="HATPase_dom"/>
</dbReference>
<dbReference type="PROSITE" id="PS50109">
    <property type="entry name" value="HIS_KIN"/>
    <property type="match status" value="2"/>
</dbReference>
<dbReference type="SMART" id="SM00388">
    <property type="entry name" value="HisKA"/>
    <property type="match status" value="1"/>
</dbReference>
<dbReference type="Gene3D" id="1.10.287.130">
    <property type="match status" value="1"/>
</dbReference>
<dbReference type="GO" id="GO:0009927">
    <property type="term" value="F:histidine phosphotransfer kinase activity"/>
    <property type="evidence" value="ECO:0007669"/>
    <property type="project" value="TreeGrafter"/>
</dbReference>
<dbReference type="GO" id="GO:0005524">
    <property type="term" value="F:ATP binding"/>
    <property type="evidence" value="ECO:0007669"/>
    <property type="project" value="UniProtKB-KW"/>
</dbReference>
<dbReference type="SMART" id="SM00448">
    <property type="entry name" value="REC"/>
    <property type="match status" value="1"/>
</dbReference>
<dbReference type="AlphaFoldDB" id="A0A0U5AZW6"/>
<dbReference type="KEGG" id="asoc:CB4_02000"/>
<reference evidence="12 13" key="1">
    <citation type="submission" date="2015-12" db="EMBL/GenBank/DDBJ databases">
        <title>Genome sequence of Aneurinibacillus soli.</title>
        <authorList>
            <person name="Lee J.S."/>
            <person name="Lee K.C."/>
            <person name="Kim K.K."/>
            <person name="Lee B.W."/>
        </authorList>
    </citation>
    <scope>NUCLEOTIDE SEQUENCE [LARGE SCALE GENOMIC DNA]</scope>
    <source>
        <strain evidence="12 13">CB4</strain>
    </source>
</reference>
<evidence type="ECO:0000256" key="11">
    <source>
        <dbReference type="ARBA" id="ARBA00023136"/>
    </source>
</evidence>
<dbReference type="PROSITE" id="PS50110">
    <property type="entry name" value="RESPONSE_REGULATORY"/>
    <property type="match status" value="1"/>
</dbReference>
<dbReference type="InterPro" id="IPR001789">
    <property type="entry name" value="Sig_transdc_resp-reg_receiver"/>
</dbReference>